<dbReference type="Proteomes" id="UP000324800">
    <property type="component" value="Unassembled WGS sequence"/>
</dbReference>
<organism evidence="1 2">
    <name type="scientific">Streblomastix strix</name>
    <dbReference type="NCBI Taxonomy" id="222440"/>
    <lineage>
        <taxon>Eukaryota</taxon>
        <taxon>Metamonada</taxon>
        <taxon>Preaxostyla</taxon>
        <taxon>Oxymonadida</taxon>
        <taxon>Streblomastigidae</taxon>
        <taxon>Streblomastix</taxon>
    </lineage>
</organism>
<evidence type="ECO:0000313" key="2">
    <source>
        <dbReference type="Proteomes" id="UP000324800"/>
    </source>
</evidence>
<gene>
    <name evidence="1" type="ORF">EZS28_023072</name>
</gene>
<evidence type="ECO:0000313" key="1">
    <source>
        <dbReference type="EMBL" id="KAA6381401.1"/>
    </source>
</evidence>
<dbReference type="AlphaFoldDB" id="A0A5J4VFN7"/>
<name>A0A5J4VFN7_9EUKA</name>
<comment type="caution">
    <text evidence="1">The sequence shown here is derived from an EMBL/GenBank/DDBJ whole genome shotgun (WGS) entry which is preliminary data.</text>
</comment>
<proteinExistence type="predicted"/>
<protein>
    <submittedName>
        <fullName evidence="1">Uncharacterized protein</fullName>
    </submittedName>
</protein>
<accession>A0A5J4VFN7</accession>
<dbReference type="EMBL" id="SNRW01007344">
    <property type="protein sequence ID" value="KAA6381401.1"/>
    <property type="molecule type" value="Genomic_DNA"/>
</dbReference>
<reference evidence="1 2" key="1">
    <citation type="submission" date="2019-03" db="EMBL/GenBank/DDBJ databases">
        <title>Single cell metagenomics reveals metabolic interactions within the superorganism composed of flagellate Streblomastix strix and complex community of Bacteroidetes bacteria on its surface.</title>
        <authorList>
            <person name="Treitli S.C."/>
            <person name="Kolisko M."/>
            <person name="Husnik F."/>
            <person name="Keeling P."/>
            <person name="Hampl V."/>
        </authorList>
    </citation>
    <scope>NUCLEOTIDE SEQUENCE [LARGE SCALE GENOMIC DNA]</scope>
    <source>
        <strain evidence="1">ST1C</strain>
    </source>
</reference>
<sequence>MAVPNNVANLVIGENLYKVDSQITDFRGNGSQLRELETEHPDMSKAVSQLGTATCGGNSINNLQIDGDPLTPAKNKSFVDTTTDQSITGQKSFRTTTQSVYIAYSDYDNSNVNLAGGRVRSIADSQSASYSKSQDDALLAIKLNISDQTFIQPSTMVPSNDKIDVGPYVNGVVNAYFNLMNCAIYIQEGIVQHLDQWKRL</sequence>